<name>A7NGZ8_ROSCS</name>
<dbReference type="HOGENOM" id="CLU_117611_0_0_0"/>
<dbReference type="KEGG" id="rca:Rcas_0618"/>
<gene>
    <name evidence="2" type="ordered locus">Rcas_0618</name>
</gene>
<feature type="domain" description="Restriction system protein Mrr-like N-terminal" evidence="1">
    <location>
        <begin position="102"/>
        <end position="189"/>
    </location>
</feature>
<dbReference type="STRING" id="383372.Rcas_0618"/>
<sequence>MEESPMDQNEVAIAFDIVLEEIENAIAALNREGSQALQVGKYDVARELMEKGSQVTAFRTKVVDLQKEWINIFAALMPSKVQKRSIKVDARLKRGLRTPEDEFRAPILQCLVDLGGSAPMTEVLDRVERVMKDRLNAYDRLPLPSDSTLIRWRNTAQWARNVMVREGLLASDSPRGVWEITPAGRRWLAAAIEAEMKRRA</sequence>
<dbReference type="Pfam" id="PF14338">
    <property type="entry name" value="Mrr_N"/>
    <property type="match status" value="1"/>
</dbReference>
<keyword evidence="3" id="KW-1185">Reference proteome</keyword>
<evidence type="ECO:0000313" key="2">
    <source>
        <dbReference type="EMBL" id="ABU56745.1"/>
    </source>
</evidence>
<proteinExistence type="predicted"/>
<dbReference type="InterPro" id="IPR025745">
    <property type="entry name" value="Mrr-like_N_dom"/>
</dbReference>
<evidence type="ECO:0000313" key="3">
    <source>
        <dbReference type="Proteomes" id="UP000000263"/>
    </source>
</evidence>
<reference evidence="2 3" key="1">
    <citation type="submission" date="2007-08" db="EMBL/GenBank/DDBJ databases">
        <title>Complete sequence of Roseiflexus castenholzii DSM 13941.</title>
        <authorList>
            <consortium name="US DOE Joint Genome Institute"/>
            <person name="Copeland A."/>
            <person name="Lucas S."/>
            <person name="Lapidus A."/>
            <person name="Barry K."/>
            <person name="Glavina del Rio T."/>
            <person name="Dalin E."/>
            <person name="Tice H."/>
            <person name="Pitluck S."/>
            <person name="Thompson L.S."/>
            <person name="Brettin T."/>
            <person name="Bruce D."/>
            <person name="Detter J.C."/>
            <person name="Han C."/>
            <person name="Tapia R."/>
            <person name="Schmutz J."/>
            <person name="Larimer F."/>
            <person name="Land M."/>
            <person name="Hauser L."/>
            <person name="Kyrpides N."/>
            <person name="Mikhailova N."/>
            <person name="Bryant D.A."/>
            <person name="Hanada S."/>
            <person name="Tsukatani Y."/>
            <person name="Richardson P."/>
        </authorList>
    </citation>
    <scope>NUCLEOTIDE SEQUENCE [LARGE SCALE GENOMIC DNA]</scope>
    <source>
        <strain evidence="3">DSM 13941 / HLO8</strain>
    </source>
</reference>
<evidence type="ECO:0000259" key="1">
    <source>
        <dbReference type="Pfam" id="PF14338"/>
    </source>
</evidence>
<dbReference type="AlphaFoldDB" id="A7NGZ8"/>
<protein>
    <recommendedName>
        <fullName evidence="1">Restriction system protein Mrr-like N-terminal domain-containing protein</fullName>
    </recommendedName>
</protein>
<dbReference type="eggNOG" id="COG1715">
    <property type="taxonomic scope" value="Bacteria"/>
</dbReference>
<dbReference type="EMBL" id="CP000804">
    <property type="protein sequence ID" value="ABU56745.1"/>
    <property type="molecule type" value="Genomic_DNA"/>
</dbReference>
<organism evidence="2 3">
    <name type="scientific">Roseiflexus castenholzii (strain DSM 13941 / HLO8)</name>
    <dbReference type="NCBI Taxonomy" id="383372"/>
    <lineage>
        <taxon>Bacteria</taxon>
        <taxon>Bacillati</taxon>
        <taxon>Chloroflexota</taxon>
        <taxon>Chloroflexia</taxon>
        <taxon>Chloroflexales</taxon>
        <taxon>Roseiflexineae</taxon>
        <taxon>Roseiflexaceae</taxon>
        <taxon>Roseiflexus</taxon>
    </lineage>
</organism>
<accession>A7NGZ8</accession>
<dbReference type="Proteomes" id="UP000000263">
    <property type="component" value="Chromosome"/>
</dbReference>